<dbReference type="EMBL" id="CP070969">
    <property type="protein sequence ID" value="QSF43534.1"/>
    <property type="molecule type" value="Genomic_DNA"/>
</dbReference>
<dbReference type="RefSeq" id="WP_206101167.1">
    <property type="nucleotide sequence ID" value="NZ_CP070969.1"/>
</dbReference>
<protein>
    <recommendedName>
        <fullName evidence="3">Phage protein</fullName>
    </recommendedName>
</protein>
<name>A0ABX7L922_9BACL</name>
<evidence type="ECO:0008006" key="3">
    <source>
        <dbReference type="Google" id="ProtNLM"/>
    </source>
</evidence>
<accession>A0ABX7L922</accession>
<proteinExistence type="predicted"/>
<evidence type="ECO:0000313" key="2">
    <source>
        <dbReference type="Proteomes" id="UP000663452"/>
    </source>
</evidence>
<dbReference type="Proteomes" id="UP000663452">
    <property type="component" value="Chromosome"/>
</dbReference>
<reference evidence="1 2" key="1">
    <citation type="submission" date="2021-02" db="EMBL/GenBank/DDBJ databases">
        <title>Paenibacillus tianjinensis sp. nov.</title>
        <authorList>
            <person name="Liu H."/>
        </authorList>
    </citation>
    <scope>NUCLEOTIDE SEQUENCE [LARGE SCALE GENOMIC DNA]</scope>
    <source>
        <strain evidence="1 2">TB2019</strain>
    </source>
</reference>
<keyword evidence="2" id="KW-1185">Reference proteome</keyword>
<sequence>MPTPFQNIFARFQGKVQDYFLDELFVSDIDSYELYLTSLLKSALTKFDNCKNNLSNRDDILMEFNSTLTEKEEEILSVLMLVEWLEKEVNNLLEMRLALSSSDFKRYAEANNMNAKRDLRDRTIERSEKLMTDYALLNFDFGLN</sequence>
<gene>
    <name evidence="1" type="ORF">JRJ22_19935</name>
</gene>
<evidence type="ECO:0000313" key="1">
    <source>
        <dbReference type="EMBL" id="QSF43534.1"/>
    </source>
</evidence>
<organism evidence="1 2">
    <name type="scientific">Paenibacillus tianjinensis</name>
    <dbReference type="NCBI Taxonomy" id="2810347"/>
    <lineage>
        <taxon>Bacteria</taxon>
        <taxon>Bacillati</taxon>
        <taxon>Bacillota</taxon>
        <taxon>Bacilli</taxon>
        <taxon>Bacillales</taxon>
        <taxon>Paenibacillaceae</taxon>
        <taxon>Paenibacillus</taxon>
    </lineage>
</organism>